<comment type="similarity">
    <text evidence="1">Belongs to the NmrA-type oxidoreductase family.</text>
</comment>
<organism evidence="4 5">
    <name type="scientific">Fusarium oxysporum f. sp. radicis-cucumerinum</name>
    <dbReference type="NCBI Taxonomy" id="327505"/>
    <lineage>
        <taxon>Eukaryota</taxon>
        <taxon>Fungi</taxon>
        <taxon>Dikarya</taxon>
        <taxon>Ascomycota</taxon>
        <taxon>Pezizomycotina</taxon>
        <taxon>Sordariomycetes</taxon>
        <taxon>Hypocreomycetidae</taxon>
        <taxon>Hypocreales</taxon>
        <taxon>Nectriaceae</taxon>
        <taxon>Fusarium</taxon>
        <taxon>Fusarium oxysporum species complex</taxon>
    </lineage>
</organism>
<dbReference type="GO" id="GO:0005634">
    <property type="term" value="C:nucleus"/>
    <property type="evidence" value="ECO:0007669"/>
    <property type="project" value="TreeGrafter"/>
</dbReference>
<sequence>MHLTAISITSSLTNSTPSYPPYTLVMSTKTIAVVGATGTQGGSVVRAFISLPNWHVKALTRSSTSAKAQALQNLGAEVVEADMNDPESLVKAFDGAHAIFVNTDFWAPYTTALSQGKDQATAQKIGYDTEERHVKNAAYAASKTSTLEKYIYSALGPMKDVSKGKYSHCHHWETKAAAVKYIENEVPELAKKTSYVYMAAYATNAFLYPKKDAETGEYILAVPASKNLRLPVIDIEGSAGSFVRALVEDEPAGTKLLAYDSDLNILEAMDTWSKVTGQKAVFQSMTEEEMHKKTGLPYEVLDGAAYLDEHGYVEGVEGAITPEQLSKPVKTDSFEEYLRKQDPKTLLSFEYRMPEPPAAK</sequence>
<dbReference type="InterPro" id="IPR036291">
    <property type="entry name" value="NAD(P)-bd_dom_sf"/>
</dbReference>
<name>A0A2H3H134_FUSOX</name>
<dbReference type="Gene3D" id="3.40.50.720">
    <property type="entry name" value="NAD(P)-binding Rossmann-like Domain"/>
    <property type="match status" value="1"/>
</dbReference>
<dbReference type="AlphaFoldDB" id="A0A2H3H134"/>
<reference evidence="4 5" key="1">
    <citation type="journal article" date="2016" name="Environ. Microbiol.">
        <title>Effector profiles distinguish formae speciales of Fusarium oxysporum.</title>
        <authorList>
            <person name="van Dam P."/>
            <person name="Fokkens L."/>
            <person name="Schmidt S.M."/>
            <person name="Linmans J.H."/>
            <person name="Kistler H.C."/>
            <person name="Ma L.J."/>
            <person name="Rep M."/>
        </authorList>
    </citation>
    <scope>NUCLEOTIDE SEQUENCE [LARGE SCALE GENOMIC DNA]</scope>
    <source>
        <strain evidence="4 5">Forc016</strain>
    </source>
</reference>
<dbReference type="InterPro" id="IPR051164">
    <property type="entry name" value="NmrA-like_oxidored"/>
</dbReference>
<evidence type="ECO:0000259" key="3">
    <source>
        <dbReference type="Pfam" id="PF05368"/>
    </source>
</evidence>
<evidence type="ECO:0000313" key="5">
    <source>
        <dbReference type="Proteomes" id="UP000219602"/>
    </source>
</evidence>
<protein>
    <recommendedName>
        <fullName evidence="3">NmrA-like domain-containing protein</fullName>
    </recommendedName>
</protein>
<evidence type="ECO:0000256" key="2">
    <source>
        <dbReference type="ARBA" id="ARBA00022857"/>
    </source>
</evidence>
<accession>A0A2H3H134</accession>
<comment type="caution">
    <text evidence="4">The sequence shown here is derived from an EMBL/GenBank/DDBJ whole genome shotgun (WGS) entry which is preliminary data.</text>
</comment>
<dbReference type="Proteomes" id="UP000219602">
    <property type="component" value="Chromosome 8"/>
</dbReference>
<reference evidence="4 5" key="2">
    <citation type="journal article" date="2017" name="Sci. Rep.">
        <title>A mobile pathogenicity chromosome in Fusarium oxysporum for infection of multiple cucurbit species.</title>
        <authorList>
            <person name="van Dam P."/>
            <person name="Fokkens L."/>
            <person name="Ayukawa Y."/>
            <person name="van der Gragt M."/>
            <person name="Ter Horst A."/>
            <person name="Brankovics B."/>
            <person name="Houterman P.M."/>
            <person name="Arie T."/>
            <person name="Rep M."/>
        </authorList>
    </citation>
    <scope>NUCLEOTIDE SEQUENCE [LARGE SCALE GENOMIC DNA]</scope>
    <source>
        <strain evidence="4 5">Forc016</strain>
    </source>
</reference>
<dbReference type="EMBL" id="MABQ02000006">
    <property type="protein sequence ID" value="PCD33658.1"/>
    <property type="molecule type" value="Genomic_DNA"/>
</dbReference>
<dbReference type="Gene3D" id="3.90.25.10">
    <property type="entry name" value="UDP-galactose 4-epimerase, domain 1"/>
    <property type="match status" value="1"/>
</dbReference>
<dbReference type="InterPro" id="IPR008030">
    <property type="entry name" value="NmrA-like"/>
</dbReference>
<keyword evidence="2" id="KW-0521">NADP</keyword>
<feature type="domain" description="NmrA-like" evidence="3">
    <location>
        <begin position="28"/>
        <end position="338"/>
    </location>
</feature>
<dbReference type="PANTHER" id="PTHR42748:SF29">
    <property type="entry name" value="NMRA-LIKE DOMAIN-CONTAINING PROTEIN"/>
    <property type="match status" value="1"/>
</dbReference>
<dbReference type="STRING" id="327505.A0A2H3H134"/>
<proteinExistence type="inferred from homology"/>
<dbReference type="PANTHER" id="PTHR42748">
    <property type="entry name" value="NITROGEN METABOLITE REPRESSION PROTEIN NMRA FAMILY MEMBER"/>
    <property type="match status" value="1"/>
</dbReference>
<dbReference type="SUPFAM" id="SSF51735">
    <property type="entry name" value="NAD(P)-binding Rossmann-fold domains"/>
    <property type="match status" value="1"/>
</dbReference>
<gene>
    <name evidence="4" type="ORF">AU210_009878</name>
</gene>
<dbReference type="Pfam" id="PF05368">
    <property type="entry name" value="NmrA"/>
    <property type="match status" value="1"/>
</dbReference>
<evidence type="ECO:0000313" key="4">
    <source>
        <dbReference type="EMBL" id="PCD33658.1"/>
    </source>
</evidence>
<evidence type="ECO:0000256" key="1">
    <source>
        <dbReference type="ARBA" id="ARBA00006328"/>
    </source>
</evidence>